<dbReference type="PANTHER" id="PTHR23157">
    <property type="entry name" value="GRIP AND COILED-COIL DOMAIN-CONTAINING PROTEIN 1"/>
    <property type="match status" value="1"/>
</dbReference>
<dbReference type="OrthoDB" id="1926336at2759"/>
<feature type="region of interest" description="Disordered" evidence="7">
    <location>
        <begin position="733"/>
        <end position="783"/>
    </location>
</feature>
<dbReference type="InterPro" id="IPR000237">
    <property type="entry name" value="GRIP_dom"/>
</dbReference>
<dbReference type="InterPro" id="IPR051952">
    <property type="entry name" value="Golgi-autophagy_related"/>
</dbReference>
<evidence type="ECO:0000256" key="1">
    <source>
        <dbReference type="ARBA" id="ARBA00004184"/>
    </source>
</evidence>
<keyword evidence="10" id="KW-1185">Reference proteome</keyword>
<dbReference type="RefSeq" id="XP_008612058.1">
    <property type="nucleotide sequence ID" value="XM_008613836.1"/>
</dbReference>
<dbReference type="InParanoid" id="T0RWD7"/>
<dbReference type="Gene3D" id="1.10.220.60">
    <property type="entry name" value="GRIP domain"/>
    <property type="match status" value="1"/>
</dbReference>
<dbReference type="OMA" id="AEMQAIN"/>
<dbReference type="GeneID" id="19948699"/>
<accession>T0RWD7</accession>
<evidence type="ECO:0000256" key="4">
    <source>
        <dbReference type="ARBA" id="ARBA00023054"/>
    </source>
</evidence>
<keyword evidence="4 6" id="KW-0175">Coiled coil</keyword>
<dbReference type="PANTHER" id="PTHR23157:SF25">
    <property type="entry name" value="GRIP AND COILED-COIL DOMAIN-CONTAINING PROTEIN 1"/>
    <property type="match status" value="1"/>
</dbReference>
<organism evidence="9 10">
    <name type="scientific">Saprolegnia diclina (strain VS20)</name>
    <dbReference type="NCBI Taxonomy" id="1156394"/>
    <lineage>
        <taxon>Eukaryota</taxon>
        <taxon>Sar</taxon>
        <taxon>Stramenopiles</taxon>
        <taxon>Oomycota</taxon>
        <taxon>Saprolegniomycetes</taxon>
        <taxon>Saprolegniales</taxon>
        <taxon>Saprolegniaceae</taxon>
        <taxon>Saprolegnia</taxon>
    </lineage>
</organism>
<reference evidence="9 10" key="1">
    <citation type="submission" date="2012-04" db="EMBL/GenBank/DDBJ databases">
        <title>The Genome Sequence of Saprolegnia declina VS20.</title>
        <authorList>
            <consortium name="The Broad Institute Genome Sequencing Platform"/>
            <person name="Russ C."/>
            <person name="Nusbaum C."/>
            <person name="Tyler B."/>
            <person name="van West P."/>
            <person name="Dieguez-Uribeondo J."/>
            <person name="de Bruijn I."/>
            <person name="Tripathy S."/>
            <person name="Jiang R."/>
            <person name="Young S.K."/>
            <person name="Zeng Q."/>
            <person name="Gargeya S."/>
            <person name="Fitzgerald M."/>
            <person name="Haas B."/>
            <person name="Abouelleil A."/>
            <person name="Alvarado L."/>
            <person name="Arachchi H.M."/>
            <person name="Berlin A."/>
            <person name="Chapman S.B."/>
            <person name="Goldberg J."/>
            <person name="Griggs A."/>
            <person name="Gujja S."/>
            <person name="Hansen M."/>
            <person name="Howarth C."/>
            <person name="Imamovic A."/>
            <person name="Larimer J."/>
            <person name="McCowen C."/>
            <person name="Montmayeur A."/>
            <person name="Murphy C."/>
            <person name="Neiman D."/>
            <person name="Pearson M."/>
            <person name="Priest M."/>
            <person name="Roberts A."/>
            <person name="Saif S."/>
            <person name="Shea T."/>
            <person name="Sisk P."/>
            <person name="Sykes S."/>
            <person name="Wortman J."/>
            <person name="Nusbaum C."/>
            <person name="Birren B."/>
        </authorList>
    </citation>
    <scope>NUCLEOTIDE SEQUENCE [LARGE SCALE GENOMIC DNA]</scope>
    <source>
        <strain evidence="9 10">VS20</strain>
    </source>
</reference>
<feature type="coiled-coil region" evidence="6">
    <location>
        <begin position="243"/>
        <end position="277"/>
    </location>
</feature>
<evidence type="ECO:0000313" key="10">
    <source>
        <dbReference type="Proteomes" id="UP000030762"/>
    </source>
</evidence>
<name>T0RWD7_SAPDV</name>
<feature type="domain" description="GRIP" evidence="8">
    <location>
        <begin position="657"/>
        <end position="708"/>
    </location>
</feature>
<dbReference type="Proteomes" id="UP000030762">
    <property type="component" value="Unassembled WGS sequence"/>
</dbReference>
<evidence type="ECO:0000313" key="9">
    <source>
        <dbReference type="EMBL" id="EQC34652.1"/>
    </source>
</evidence>
<keyword evidence="3" id="KW-0963">Cytoplasm</keyword>
<gene>
    <name evidence="9" type="ORF">SDRG_07972</name>
</gene>
<feature type="region of interest" description="Disordered" evidence="7">
    <location>
        <begin position="33"/>
        <end position="57"/>
    </location>
</feature>
<dbReference type="Pfam" id="PF01465">
    <property type="entry name" value="GRIP"/>
    <property type="match status" value="1"/>
</dbReference>
<protein>
    <recommendedName>
        <fullName evidence="8">GRIP domain-containing protein</fullName>
    </recommendedName>
</protein>
<keyword evidence="5" id="KW-0472">Membrane</keyword>
<dbReference type="EMBL" id="JH767154">
    <property type="protein sequence ID" value="EQC34652.1"/>
    <property type="molecule type" value="Genomic_DNA"/>
</dbReference>
<sequence length="783" mass="85889">MKKKEQLEKGLAEMKELGMGGLTKGLSFLRQKSSSYGHLDEEKPPLPTGRTSSFSTMADKPKMSYDELLSLSMKLTKQNRAYKSQMTTASDKLFRLTEVEANYNALVAFVTDDIGLDVAFEPATEVDDAPVANEDASADAPPPLSAEKVLDTSAMRAQYHSRDAAREHHVREMETLYVQEIANLKAQLEHLRPASPKDDASSNTEAVVSIDATLRFELETLKSSLAMERRLRDEADKTWQSKVSESDAAKKSLQDALAKAQQTATSLATQLTAAEATASSYAVDILAQITANAQREESLSVLKRELQNQTQLTQTIDALELNLQQKGADMDLLSQTVVRLEADVAAKTTEMARLAAKLETAERERDQLQDLADTAMAKHTHLEAELRDFRSVTSAKSHLESETTSLRAQLAVAEQKAADATKEASAVAAVLADARKNWSEQNALATRLAAENQQYAETCAGHAAEVAQLQQQLSQRLSRYKAVSDELAEAKSLLQTQTLEFKDAQTAATDEVATLRAQVATQETAFLAMQTSLTASAAADLNALRTSHAAEVDRLESDARAKSKLARQLVLEKEEQVASLSAQLAQLEHDVKSGDADHRRIFELANVQAQRDAMQRSRDSEVAELSNAVATKQAEVESLKGQIKIMEDEIAVLVRTERREGVNMEYLKNVVVQFMSFRPGSSQQAKLIPVLSTLLQFSPHDMDEVRAATKRSTAWTSWGVETKIIKSIVPPPAILIPRTKGPRPGSPRGGRSPRSSPRGKARSPKHNETPMMLPHHSSDSIDL</sequence>
<feature type="coiled-coil region" evidence="6">
    <location>
        <begin position="622"/>
        <end position="656"/>
    </location>
</feature>
<proteinExistence type="predicted"/>
<dbReference type="GO" id="GO:0005794">
    <property type="term" value="C:Golgi apparatus"/>
    <property type="evidence" value="ECO:0007669"/>
    <property type="project" value="TreeGrafter"/>
</dbReference>
<evidence type="ECO:0000256" key="5">
    <source>
        <dbReference type="ARBA" id="ARBA00023136"/>
    </source>
</evidence>
<dbReference type="SMART" id="SM00755">
    <property type="entry name" value="Grip"/>
    <property type="match status" value="1"/>
</dbReference>
<dbReference type="eggNOG" id="KOG0864">
    <property type="taxonomic scope" value="Eukaryota"/>
</dbReference>
<evidence type="ECO:0000256" key="7">
    <source>
        <dbReference type="SAM" id="MobiDB-lite"/>
    </source>
</evidence>
<evidence type="ECO:0000259" key="8">
    <source>
        <dbReference type="PROSITE" id="PS50913"/>
    </source>
</evidence>
<dbReference type="AlphaFoldDB" id="T0RWD7"/>
<evidence type="ECO:0000256" key="3">
    <source>
        <dbReference type="ARBA" id="ARBA00022490"/>
    </source>
</evidence>
<evidence type="ECO:0000256" key="2">
    <source>
        <dbReference type="ARBA" id="ARBA00004496"/>
    </source>
</evidence>
<dbReference type="STRING" id="1156394.T0RWD7"/>
<feature type="coiled-coil region" evidence="6">
    <location>
        <begin position="302"/>
        <end position="423"/>
    </location>
</feature>
<evidence type="ECO:0000256" key="6">
    <source>
        <dbReference type="SAM" id="Coils"/>
    </source>
</evidence>
<dbReference type="PROSITE" id="PS50913">
    <property type="entry name" value="GRIP"/>
    <property type="match status" value="1"/>
</dbReference>
<comment type="subcellular location">
    <subcellularLocation>
        <location evidence="2">Cytoplasm</location>
    </subcellularLocation>
    <subcellularLocation>
        <location evidence="1">Endomembrane system</location>
        <topology evidence="1">Peripheral membrane protein</topology>
    </subcellularLocation>
</comment>
<dbReference type="VEuPathDB" id="FungiDB:SDRG_07972"/>